<feature type="region of interest" description="N-terminal hotdog fold" evidence="1">
    <location>
        <position position="1"/>
    </location>
</feature>
<protein>
    <submittedName>
        <fullName evidence="3">Polyketide synthase</fullName>
    </submittedName>
</protein>
<comment type="caution">
    <text evidence="1">Lacks conserved residue(s) required for the propagation of feature annotation.</text>
</comment>
<feature type="region of interest" description="C-terminal hotdog fold" evidence="1">
    <location>
        <begin position="9"/>
        <end position="179"/>
    </location>
</feature>
<evidence type="ECO:0000259" key="2">
    <source>
        <dbReference type="PROSITE" id="PS52019"/>
    </source>
</evidence>
<dbReference type="InterPro" id="IPR042104">
    <property type="entry name" value="PKS_dehydratase_sf"/>
</dbReference>
<dbReference type="Pfam" id="PF14765">
    <property type="entry name" value="PS-DH"/>
    <property type="match status" value="1"/>
</dbReference>
<organism evidence="3 4">
    <name type="scientific">Apiospora aurea</name>
    <dbReference type="NCBI Taxonomy" id="335848"/>
    <lineage>
        <taxon>Eukaryota</taxon>
        <taxon>Fungi</taxon>
        <taxon>Dikarya</taxon>
        <taxon>Ascomycota</taxon>
        <taxon>Pezizomycotina</taxon>
        <taxon>Sordariomycetes</taxon>
        <taxon>Xylariomycetidae</taxon>
        <taxon>Amphisphaeriales</taxon>
        <taxon>Apiosporaceae</taxon>
        <taxon>Apiospora</taxon>
    </lineage>
</organism>
<sequence>MEQGALSALSPNNRKRWYSKWNQEGLCFGPHFQSLSTLKTDSARERREASGTTGIEPEIAAGPYEFYPVHPITIDAAIQAACLSGCAGHIAALKVWLPVFISSTRIDATVYDASGAPVVDMKDSRIALYTGKSAMAAPVEPQKIDKDDADASILDTPMDPYTQRQPTLRVQWKPGATRLYPEAAEQLRAYVTEFVERQHPDIRHDESMATIGALLALQGHKTPRMRVLELDGDAKGYKAAQWMNMLGRGAAFPLCRPWHAGHLNADGELSIKDGAEGPFEVVVIPRHSTFTAQDDSATQQLITSLVTEQGVVLARKWDVAEKDLRDSGFDVYDAGKQVLHAVRPVPATDLQGRRALILTLSTYLLEKTGVADANILPISQIQTVEVKETDICISLVETEKEFLATMSPEDMDNLRAVTHTANDLL</sequence>
<dbReference type="RefSeq" id="XP_066697172.1">
    <property type="nucleotide sequence ID" value="XM_066847681.1"/>
</dbReference>
<comment type="caution">
    <text evidence="3">The sequence shown here is derived from an EMBL/GenBank/DDBJ whole genome shotgun (WGS) entry which is preliminary data.</text>
</comment>
<evidence type="ECO:0000313" key="3">
    <source>
        <dbReference type="EMBL" id="KAK7947138.1"/>
    </source>
</evidence>
<dbReference type="Gene3D" id="3.10.129.110">
    <property type="entry name" value="Polyketide synthase dehydratase"/>
    <property type="match status" value="1"/>
</dbReference>
<accession>A0ABR1Q6G1</accession>
<dbReference type="GeneID" id="92080743"/>
<dbReference type="InterPro" id="IPR049551">
    <property type="entry name" value="PKS_DH_C"/>
</dbReference>
<feature type="domain" description="PKS/mFAS DH" evidence="2">
    <location>
        <begin position="1"/>
        <end position="179"/>
    </location>
</feature>
<evidence type="ECO:0000313" key="4">
    <source>
        <dbReference type="Proteomes" id="UP001391051"/>
    </source>
</evidence>
<dbReference type="Proteomes" id="UP001391051">
    <property type="component" value="Unassembled WGS sequence"/>
</dbReference>
<name>A0ABR1Q6G1_9PEZI</name>
<dbReference type="EMBL" id="JAQQWE010000007">
    <property type="protein sequence ID" value="KAK7947138.1"/>
    <property type="molecule type" value="Genomic_DNA"/>
</dbReference>
<proteinExistence type="predicted"/>
<dbReference type="InterPro" id="IPR049900">
    <property type="entry name" value="PKS_mFAS_DH"/>
</dbReference>
<gene>
    <name evidence="3" type="ORF">PG986_011459</name>
</gene>
<dbReference type="PROSITE" id="PS52019">
    <property type="entry name" value="PKS_MFAS_DH"/>
    <property type="match status" value="1"/>
</dbReference>
<evidence type="ECO:0000256" key="1">
    <source>
        <dbReference type="PROSITE-ProRule" id="PRU01363"/>
    </source>
</evidence>
<reference evidence="3 4" key="1">
    <citation type="submission" date="2023-01" db="EMBL/GenBank/DDBJ databases">
        <title>Analysis of 21 Apiospora genomes using comparative genomics revels a genus with tremendous synthesis potential of carbohydrate active enzymes and secondary metabolites.</title>
        <authorList>
            <person name="Sorensen T."/>
        </authorList>
    </citation>
    <scope>NUCLEOTIDE SEQUENCE [LARGE SCALE GENOMIC DNA]</scope>
    <source>
        <strain evidence="3 4">CBS 24483</strain>
    </source>
</reference>
<keyword evidence="4" id="KW-1185">Reference proteome</keyword>